<evidence type="ECO:0000313" key="1">
    <source>
        <dbReference type="EMBL" id="SMC91342.1"/>
    </source>
</evidence>
<gene>
    <name evidence="1" type="ORF">SAMN04488101_105181</name>
</gene>
<name>A0A1W2D2M9_9SPHI</name>
<reference evidence="1 2" key="1">
    <citation type="submission" date="2017-04" db="EMBL/GenBank/DDBJ databases">
        <authorList>
            <person name="Afonso C.L."/>
            <person name="Miller P.J."/>
            <person name="Scott M.A."/>
            <person name="Spackman E."/>
            <person name="Goraichik I."/>
            <person name="Dimitrov K.M."/>
            <person name="Suarez D.L."/>
            <person name="Swayne D.E."/>
        </authorList>
    </citation>
    <scope>NUCLEOTIDE SEQUENCE [LARGE SCALE GENOMIC DNA]</scope>
    <source>
        <strain evidence="1 2">DSM 19625</strain>
    </source>
</reference>
<sequence>MFMGVILFKIFLNSSLLQHNDSGTALSSYFCFVKNKQGTKFWNI</sequence>
<keyword evidence="2" id="KW-1185">Reference proteome</keyword>
<organism evidence="1 2">
    <name type="scientific">Pedobacter nyackensis</name>
    <dbReference type="NCBI Taxonomy" id="475255"/>
    <lineage>
        <taxon>Bacteria</taxon>
        <taxon>Pseudomonadati</taxon>
        <taxon>Bacteroidota</taxon>
        <taxon>Sphingobacteriia</taxon>
        <taxon>Sphingobacteriales</taxon>
        <taxon>Sphingobacteriaceae</taxon>
        <taxon>Pedobacter</taxon>
    </lineage>
</organism>
<accession>A0A1W2D2M9</accession>
<dbReference type="STRING" id="475255.SAMN04488101_105181"/>
<dbReference type="Proteomes" id="UP000192678">
    <property type="component" value="Unassembled WGS sequence"/>
</dbReference>
<evidence type="ECO:0000313" key="2">
    <source>
        <dbReference type="Proteomes" id="UP000192678"/>
    </source>
</evidence>
<protein>
    <submittedName>
        <fullName evidence="1">Uncharacterized protein</fullName>
    </submittedName>
</protein>
<dbReference type="EMBL" id="FWYB01000005">
    <property type="protein sequence ID" value="SMC91342.1"/>
    <property type="molecule type" value="Genomic_DNA"/>
</dbReference>
<proteinExistence type="predicted"/>
<dbReference type="AlphaFoldDB" id="A0A1W2D2M9"/>